<dbReference type="AlphaFoldDB" id="A0A371YS98"/>
<keyword evidence="4" id="KW-1185">Reference proteome</keyword>
<reference evidence="1" key="1">
    <citation type="journal article" date="2014" name="Int. J. Syst. Evol. Microbiol.">
        <title>Complete genome of a new Firmicutes species belonging to the dominant human colonic microbiota ('Ruminococcus bicirculans') reveals two chromosomes and a selective capacity to utilize plant glucans.</title>
        <authorList>
            <consortium name="NISC Comparative Sequencing Program"/>
            <person name="Wegmann U."/>
            <person name="Louis P."/>
            <person name="Goesmann A."/>
            <person name="Henrissat B."/>
            <person name="Duncan S.H."/>
            <person name="Flint H.J."/>
        </authorList>
    </citation>
    <scope>NUCLEOTIDE SEQUENCE</scope>
    <source>
        <strain evidence="1">KCTC 62575</strain>
    </source>
</reference>
<dbReference type="EMBL" id="JBHRSF010000008">
    <property type="protein sequence ID" value="MFC2994792.1"/>
    <property type="molecule type" value="Genomic_DNA"/>
</dbReference>
<dbReference type="Proteomes" id="UP000240957">
    <property type="component" value="Unassembled WGS sequence"/>
</dbReference>
<name>A0A371YS98_9GAMM</name>
<evidence type="ECO:0000313" key="2">
    <source>
        <dbReference type="EMBL" id="RFC84346.1"/>
    </source>
</evidence>
<gene>
    <name evidence="1" type="ORF">ACFODO_05775</name>
    <name evidence="2" type="ORF">C9E89_006650</name>
</gene>
<dbReference type="Proteomes" id="UP001595455">
    <property type="component" value="Unassembled WGS sequence"/>
</dbReference>
<reference evidence="2 3" key="2">
    <citation type="submission" date="2018-08" db="EMBL/GenBank/DDBJ databases">
        <title>The draft genome of Acinetobacter sichuanensis strain WCHAc060041.</title>
        <authorList>
            <person name="Qin J."/>
            <person name="Feng Y."/>
            <person name="Zong Z."/>
        </authorList>
    </citation>
    <scope>NUCLEOTIDE SEQUENCE [LARGE SCALE GENOMIC DNA]</scope>
    <source>
        <strain evidence="2 3">WCHAc060041</strain>
    </source>
</reference>
<sequence>MTHPMIEQLIDAQLAFLDQEFAQSETIKIEFTEFYQWFRKQNLKDIWTFQQINDLLQKQILATPASSFLIEQIAEHIRIALIHPSNDQTLIEDIIPVTTIDKAAQYVASKSSHRQALIKRIVNNASFSQMLTQLIHHSIQDYIDNSVMNKKVPGVGRFMKMGKSVLESVTDTNLDDTVKHYLQKNIIKISQLSEQVLNQQFDDHKLYHFQANLWHKIKKVPLNTLRNYIEIEDLPQTVGLGHEIWEYIRQTEYLQQQVHDGVFAWYVRNEERPFDLLLRDLNIDEALIQNELQALLEPIIQKMISSEHLKARARIHLEKFYYADETLAILNIEKGA</sequence>
<proteinExistence type="predicted"/>
<evidence type="ECO:0000313" key="1">
    <source>
        <dbReference type="EMBL" id="MFC2994792.1"/>
    </source>
</evidence>
<dbReference type="RefSeq" id="WP_107007474.1">
    <property type="nucleotide sequence ID" value="NZ_JBHRSF010000008.1"/>
</dbReference>
<evidence type="ECO:0000313" key="4">
    <source>
        <dbReference type="Proteomes" id="UP001595455"/>
    </source>
</evidence>
<dbReference type="OrthoDB" id="6074960at2"/>
<organism evidence="2 3">
    <name type="scientific">Acinetobacter sichuanensis</name>
    <dbReference type="NCBI Taxonomy" id="2136183"/>
    <lineage>
        <taxon>Bacteria</taxon>
        <taxon>Pseudomonadati</taxon>
        <taxon>Pseudomonadota</taxon>
        <taxon>Gammaproteobacteria</taxon>
        <taxon>Moraxellales</taxon>
        <taxon>Moraxellaceae</taxon>
        <taxon>Acinetobacter</taxon>
    </lineage>
</organism>
<reference evidence="1" key="4">
    <citation type="submission" date="2024-09" db="EMBL/GenBank/DDBJ databases">
        <authorList>
            <person name="Sun Q."/>
            <person name="Mori K."/>
        </authorList>
    </citation>
    <scope>NUCLEOTIDE SEQUENCE</scope>
    <source>
        <strain evidence="1">KCTC 62575</strain>
    </source>
</reference>
<protein>
    <submittedName>
        <fullName evidence="2">Uncharacterized protein</fullName>
    </submittedName>
</protein>
<accession>A0A371YS98</accession>
<dbReference type="EMBL" id="PYIX02000007">
    <property type="protein sequence ID" value="RFC84346.1"/>
    <property type="molecule type" value="Genomic_DNA"/>
</dbReference>
<comment type="caution">
    <text evidence="2">The sequence shown here is derived from an EMBL/GenBank/DDBJ whole genome shotgun (WGS) entry which is preliminary data.</text>
</comment>
<reference evidence="4" key="3">
    <citation type="journal article" date="2019" name="Int. J. Syst. Evol. Microbiol.">
        <title>The Global Catalogue of Microorganisms (GCM) 10K type strain sequencing project: providing services to taxonomists for standard genome sequencing and annotation.</title>
        <authorList>
            <consortium name="The Broad Institute Genomics Platform"/>
            <consortium name="The Broad Institute Genome Sequencing Center for Infectious Disease"/>
            <person name="Wu L."/>
            <person name="Ma J."/>
        </authorList>
    </citation>
    <scope>NUCLEOTIDE SEQUENCE [LARGE SCALE GENOMIC DNA]</scope>
    <source>
        <strain evidence="4">KCTC 62575</strain>
    </source>
</reference>
<evidence type="ECO:0000313" key="3">
    <source>
        <dbReference type="Proteomes" id="UP000240957"/>
    </source>
</evidence>